<accession>A0ABN8S4F8</accession>
<name>A0ABN8S4F8_9CNID</name>
<sequence>MENSIEFVSEQYDWFPAFQKKVSTRLKELSASLNTFSKKVNDLAQAIDNLEAYSYWYNLKLVGIPELPDETAMATANLCVLGASVTTNDIDIAHRVPKRSTRSEARGLRTTPSYANLPVGYPFHR</sequence>
<evidence type="ECO:0000313" key="1">
    <source>
        <dbReference type="EMBL" id="CAH3184638.1"/>
    </source>
</evidence>
<protein>
    <submittedName>
        <fullName evidence="1">Uncharacterized protein</fullName>
    </submittedName>
</protein>
<keyword evidence="2" id="KW-1185">Reference proteome</keyword>
<evidence type="ECO:0000313" key="2">
    <source>
        <dbReference type="Proteomes" id="UP001159427"/>
    </source>
</evidence>
<reference evidence="1 2" key="1">
    <citation type="submission" date="2022-05" db="EMBL/GenBank/DDBJ databases">
        <authorList>
            <consortium name="Genoscope - CEA"/>
            <person name="William W."/>
        </authorList>
    </citation>
    <scope>NUCLEOTIDE SEQUENCE [LARGE SCALE GENOMIC DNA]</scope>
</reference>
<comment type="caution">
    <text evidence="1">The sequence shown here is derived from an EMBL/GenBank/DDBJ whole genome shotgun (WGS) entry which is preliminary data.</text>
</comment>
<dbReference type="EMBL" id="CALNXI010002205">
    <property type="protein sequence ID" value="CAH3184638.1"/>
    <property type="molecule type" value="Genomic_DNA"/>
</dbReference>
<gene>
    <name evidence="1" type="ORF">PEVE_00015628</name>
</gene>
<dbReference type="Proteomes" id="UP001159427">
    <property type="component" value="Unassembled WGS sequence"/>
</dbReference>
<proteinExistence type="predicted"/>
<organism evidence="1 2">
    <name type="scientific">Porites evermanni</name>
    <dbReference type="NCBI Taxonomy" id="104178"/>
    <lineage>
        <taxon>Eukaryota</taxon>
        <taxon>Metazoa</taxon>
        <taxon>Cnidaria</taxon>
        <taxon>Anthozoa</taxon>
        <taxon>Hexacorallia</taxon>
        <taxon>Scleractinia</taxon>
        <taxon>Fungiina</taxon>
        <taxon>Poritidae</taxon>
        <taxon>Porites</taxon>
    </lineage>
</organism>